<sequence>SEELEFFLVKDMYPSFNAVNATGYAITPKIYFRGFQWDFEEVPKAEPYSIVTLGGLK</sequence>
<accession>X1MHR7</accession>
<comment type="caution">
    <text evidence="1">The sequence shown here is derived from an EMBL/GenBank/DDBJ whole genome shotgun (WGS) entry which is preliminary data.</text>
</comment>
<proteinExistence type="predicted"/>
<feature type="non-terminal residue" evidence="1">
    <location>
        <position position="1"/>
    </location>
</feature>
<protein>
    <submittedName>
        <fullName evidence="1">Uncharacterized protein</fullName>
    </submittedName>
</protein>
<organism evidence="1">
    <name type="scientific">marine sediment metagenome</name>
    <dbReference type="NCBI Taxonomy" id="412755"/>
    <lineage>
        <taxon>unclassified sequences</taxon>
        <taxon>metagenomes</taxon>
        <taxon>ecological metagenomes</taxon>
    </lineage>
</organism>
<gene>
    <name evidence="1" type="ORF">S06H3_16667</name>
</gene>
<reference evidence="1" key="1">
    <citation type="journal article" date="2014" name="Front. Microbiol.">
        <title>High frequency of phylogenetically diverse reductive dehalogenase-homologous genes in deep subseafloor sedimentary metagenomes.</title>
        <authorList>
            <person name="Kawai M."/>
            <person name="Futagami T."/>
            <person name="Toyoda A."/>
            <person name="Takaki Y."/>
            <person name="Nishi S."/>
            <person name="Hori S."/>
            <person name="Arai W."/>
            <person name="Tsubouchi T."/>
            <person name="Morono Y."/>
            <person name="Uchiyama I."/>
            <person name="Ito T."/>
            <person name="Fujiyama A."/>
            <person name="Inagaki F."/>
            <person name="Takami H."/>
        </authorList>
    </citation>
    <scope>NUCLEOTIDE SEQUENCE</scope>
    <source>
        <strain evidence="1">Expedition CK06-06</strain>
    </source>
</reference>
<dbReference type="EMBL" id="BARV01008262">
    <property type="protein sequence ID" value="GAI17601.1"/>
    <property type="molecule type" value="Genomic_DNA"/>
</dbReference>
<dbReference type="AlphaFoldDB" id="X1MHR7"/>
<name>X1MHR7_9ZZZZ</name>
<evidence type="ECO:0000313" key="1">
    <source>
        <dbReference type="EMBL" id="GAI17601.1"/>
    </source>
</evidence>